<dbReference type="InParanoid" id="A0A2K3CXD9"/>
<accession>A0A2K3CXD9</accession>
<feature type="compositionally biased region" description="Basic residues" evidence="7">
    <location>
        <begin position="435"/>
        <end position="454"/>
    </location>
</feature>
<keyword evidence="5" id="KW-1133">Transmembrane helix</keyword>
<evidence type="ECO:0000256" key="4">
    <source>
        <dbReference type="ARBA" id="ARBA00022968"/>
    </source>
</evidence>
<evidence type="ECO:0000256" key="8">
    <source>
        <dbReference type="SAM" id="SignalP"/>
    </source>
</evidence>
<feature type="compositionally biased region" description="Low complexity" evidence="7">
    <location>
        <begin position="310"/>
        <end position="323"/>
    </location>
</feature>
<evidence type="ECO:0000313" key="10">
    <source>
        <dbReference type="Proteomes" id="UP000006906"/>
    </source>
</evidence>
<dbReference type="Gramene" id="PNW72951">
    <property type="protein sequence ID" value="PNW72951"/>
    <property type="gene ID" value="CHLRE_14g613000v5"/>
</dbReference>
<evidence type="ECO:0000256" key="5">
    <source>
        <dbReference type="ARBA" id="ARBA00022989"/>
    </source>
</evidence>
<dbReference type="Gene3D" id="3.90.550.50">
    <property type="match status" value="1"/>
</dbReference>
<feature type="chain" id="PRO_5014353166" evidence="8">
    <location>
        <begin position="24"/>
        <end position="707"/>
    </location>
</feature>
<keyword evidence="4" id="KW-0735">Signal-anchor</keyword>
<evidence type="ECO:0000313" key="9">
    <source>
        <dbReference type="EMBL" id="PNW72951.1"/>
    </source>
</evidence>
<dbReference type="ExpressionAtlas" id="A0A2K3CXD9">
    <property type="expression patterns" value="baseline"/>
</dbReference>
<name>A0A2K3CXD9_CHLRE</name>
<feature type="signal peptide" evidence="8">
    <location>
        <begin position="1"/>
        <end position="23"/>
    </location>
</feature>
<evidence type="ECO:0000256" key="6">
    <source>
        <dbReference type="ARBA" id="ARBA00023136"/>
    </source>
</evidence>
<keyword evidence="3" id="KW-0812">Transmembrane</keyword>
<feature type="region of interest" description="Disordered" evidence="7">
    <location>
        <begin position="423"/>
        <end position="460"/>
    </location>
</feature>
<dbReference type="GeneID" id="66056178"/>
<dbReference type="OrthoDB" id="421979at2759"/>
<keyword evidence="10" id="KW-1185">Reference proteome</keyword>
<evidence type="ECO:0000256" key="1">
    <source>
        <dbReference type="ARBA" id="ARBA00004606"/>
    </source>
</evidence>
<feature type="compositionally biased region" description="Basic and acidic residues" evidence="7">
    <location>
        <begin position="250"/>
        <end position="265"/>
    </location>
</feature>
<dbReference type="AlphaFoldDB" id="A0A2K3CXD9"/>
<dbReference type="KEGG" id="cre:CHLRE_14g613000v5"/>
<evidence type="ECO:0000256" key="7">
    <source>
        <dbReference type="SAM" id="MobiDB-lite"/>
    </source>
</evidence>
<gene>
    <name evidence="9" type="ORF">CHLRE_14g613000v5</name>
</gene>
<feature type="compositionally biased region" description="Acidic residues" evidence="7">
    <location>
        <begin position="356"/>
        <end position="371"/>
    </location>
</feature>
<feature type="region of interest" description="Disordered" evidence="7">
    <location>
        <begin position="299"/>
        <end position="379"/>
    </location>
</feature>
<dbReference type="RefSeq" id="XP_042916702.1">
    <property type="nucleotide sequence ID" value="XM_043070029.1"/>
</dbReference>
<dbReference type="PANTHER" id="PTHR23033:SF50">
    <property type="entry name" value="HEXOSYLTRANSFERASE"/>
    <property type="match status" value="1"/>
</dbReference>
<feature type="compositionally biased region" description="Basic residues" evidence="7">
    <location>
        <begin position="337"/>
        <end position="352"/>
    </location>
</feature>
<dbReference type="GO" id="GO:0016020">
    <property type="term" value="C:membrane"/>
    <property type="evidence" value="ECO:0007669"/>
    <property type="project" value="UniProtKB-SubCell"/>
</dbReference>
<keyword evidence="6" id="KW-0472">Membrane</keyword>
<comment type="subcellular location">
    <subcellularLocation>
        <location evidence="1">Membrane</location>
        <topology evidence="1">Single-pass type II membrane protein</topology>
    </subcellularLocation>
</comment>
<comment type="similarity">
    <text evidence="2">Belongs to the glycosyltransferase 31 family. Beta3-Gal-T subfamily.</text>
</comment>
<dbReference type="PANTHER" id="PTHR23033">
    <property type="entry name" value="BETA1,3-GALACTOSYLTRANSFERASE"/>
    <property type="match status" value="1"/>
</dbReference>
<evidence type="ECO:0000256" key="3">
    <source>
        <dbReference type="ARBA" id="ARBA00022692"/>
    </source>
</evidence>
<feature type="region of interest" description="Disordered" evidence="7">
    <location>
        <begin position="235"/>
        <end position="265"/>
    </location>
</feature>
<reference evidence="9 10" key="1">
    <citation type="journal article" date="2007" name="Science">
        <title>The Chlamydomonas genome reveals the evolution of key animal and plant functions.</title>
        <authorList>
            <person name="Merchant S.S."/>
            <person name="Prochnik S.E."/>
            <person name="Vallon O."/>
            <person name="Harris E.H."/>
            <person name="Karpowicz S.J."/>
            <person name="Witman G.B."/>
            <person name="Terry A."/>
            <person name="Salamov A."/>
            <person name="Fritz-Laylin L.K."/>
            <person name="Marechal-Drouard L."/>
            <person name="Marshall W.F."/>
            <person name="Qu L.H."/>
            <person name="Nelson D.R."/>
            <person name="Sanderfoot A.A."/>
            <person name="Spalding M.H."/>
            <person name="Kapitonov V.V."/>
            <person name="Ren Q."/>
            <person name="Ferris P."/>
            <person name="Lindquist E."/>
            <person name="Shapiro H."/>
            <person name="Lucas S.M."/>
            <person name="Grimwood J."/>
            <person name="Schmutz J."/>
            <person name="Cardol P."/>
            <person name="Cerutti H."/>
            <person name="Chanfreau G."/>
            <person name="Chen C.L."/>
            <person name="Cognat V."/>
            <person name="Croft M.T."/>
            <person name="Dent R."/>
            <person name="Dutcher S."/>
            <person name="Fernandez E."/>
            <person name="Fukuzawa H."/>
            <person name="Gonzalez-Ballester D."/>
            <person name="Gonzalez-Halphen D."/>
            <person name="Hallmann A."/>
            <person name="Hanikenne M."/>
            <person name="Hippler M."/>
            <person name="Inwood W."/>
            <person name="Jabbari K."/>
            <person name="Kalanon M."/>
            <person name="Kuras R."/>
            <person name="Lefebvre P.A."/>
            <person name="Lemaire S.D."/>
            <person name="Lobanov A.V."/>
            <person name="Lohr M."/>
            <person name="Manuell A."/>
            <person name="Meier I."/>
            <person name="Mets L."/>
            <person name="Mittag M."/>
            <person name="Mittelmeier T."/>
            <person name="Moroney J.V."/>
            <person name="Moseley J."/>
            <person name="Napoli C."/>
            <person name="Nedelcu A.M."/>
            <person name="Niyogi K."/>
            <person name="Novoselov S.V."/>
            <person name="Paulsen I.T."/>
            <person name="Pazour G."/>
            <person name="Purton S."/>
            <person name="Ral J.P."/>
            <person name="Riano-Pachon D.M."/>
            <person name="Riekhof W."/>
            <person name="Rymarquis L."/>
            <person name="Schroda M."/>
            <person name="Stern D."/>
            <person name="Umen J."/>
            <person name="Willows R."/>
            <person name="Wilson N."/>
            <person name="Zimmer S.L."/>
            <person name="Allmer J."/>
            <person name="Balk J."/>
            <person name="Bisova K."/>
            <person name="Chen C.J."/>
            <person name="Elias M."/>
            <person name="Gendler K."/>
            <person name="Hauser C."/>
            <person name="Lamb M.R."/>
            <person name="Ledford H."/>
            <person name="Long J.C."/>
            <person name="Minagawa J."/>
            <person name="Page M.D."/>
            <person name="Pan J."/>
            <person name="Pootakham W."/>
            <person name="Roje S."/>
            <person name="Rose A."/>
            <person name="Stahlberg E."/>
            <person name="Terauchi A.M."/>
            <person name="Yang P."/>
            <person name="Ball S."/>
            <person name="Bowler C."/>
            <person name="Dieckmann C.L."/>
            <person name="Gladyshev V.N."/>
            <person name="Green P."/>
            <person name="Jorgensen R."/>
            <person name="Mayfield S."/>
            <person name="Mueller-Roeber B."/>
            <person name="Rajamani S."/>
            <person name="Sayre R.T."/>
            <person name="Brokstein P."/>
            <person name="Dubchak I."/>
            <person name="Goodstein D."/>
            <person name="Hornick L."/>
            <person name="Huang Y.W."/>
            <person name="Jhaveri J."/>
            <person name="Luo Y."/>
            <person name="Martinez D."/>
            <person name="Ngau W.C."/>
            <person name="Otillar B."/>
            <person name="Poliakov A."/>
            <person name="Porter A."/>
            <person name="Szajkowski L."/>
            <person name="Werner G."/>
            <person name="Zhou K."/>
            <person name="Grigoriev I.V."/>
            <person name="Rokhsar D.S."/>
            <person name="Grossman A.R."/>
        </authorList>
    </citation>
    <scope>NUCLEOTIDE SEQUENCE [LARGE SCALE GENOMIC DNA]</scope>
    <source>
        <strain evidence="10">CC-503</strain>
    </source>
</reference>
<keyword evidence="8" id="KW-0732">Signal</keyword>
<protein>
    <submittedName>
        <fullName evidence="9">Uncharacterized protein</fullName>
    </submittedName>
</protein>
<dbReference type="Proteomes" id="UP000006906">
    <property type="component" value="Chromosome 14"/>
</dbReference>
<organism evidence="9 10">
    <name type="scientific">Chlamydomonas reinhardtii</name>
    <name type="common">Chlamydomonas smithii</name>
    <dbReference type="NCBI Taxonomy" id="3055"/>
    <lineage>
        <taxon>Eukaryota</taxon>
        <taxon>Viridiplantae</taxon>
        <taxon>Chlorophyta</taxon>
        <taxon>core chlorophytes</taxon>
        <taxon>Chlorophyceae</taxon>
        <taxon>CS clade</taxon>
        <taxon>Chlamydomonadales</taxon>
        <taxon>Chlamydomonadaceae</taxon>
        <taxon>Chlamydomonas</taxon>
    </lineage>
</organism>
<sequence length="707" mass="78949">MTTRSTGHTLAVAVLLAAECARAGSVFGLDYNEKDFVVAKPTCVHRLPLIEVNRVATKGIRSFTVLNDTSLVDELNKDATRRRYGESFGYWEDDSIARGTWRGGNVGDTRAAVTPFLAHKHFGETYKWMLYGDDDTLFYMSGVIKLLEQFDPEQPLAITDNIWYFTQHPAPAAPRCLPCGFNMSSIVTNHTFTPRPACPFCTRALACGTYAPRYHCNASHEEALRERFGPRLFTFPLGRQDQGQENGQDAAREDVDSAEARERFGEGMRQAGAAYAKWMAHHVDLKERYPRDFKYKPAMDWEQRDPPQPGAAGAAGAAAGQEEPGNEDTDPQTWYGGRRRQGRRRQRQRRRGLLQEEQDEEEEEGEEEEEEGRWWQRGRRRRLATWAEASSMPGRVGGDFLKEGKEGAAAVYDVGQYGAGDEHWEEAGQQSSQHPHQHHQHQHHQQQQRRRLAGSKRPSQQRYIDGTPWLSAALGLDLSRAGQEGGEAAREAREALWLPFPYCARHEERLHAKPAQSCLVSISGHGGTGIIFSVGLMRLIAPEDAIAFITKQTGCGGGDCLLGRALWFRMGIGYTDPGTPLQHGASRYERYARFVDSNTQMPSLITLADPTKVLLNARRGTARAPACDRSCVWLIEHVVGTHVRAQGKKVDDTVAAMHKHLDTHAAAYAWIQEARADPDVATGNVSVAQWVRARYGPPPGQKGKGRR</sequence>
<dbReference type="EMBL" id="CM008975">
    <property type="protein sequence ID" value="PNW72951.1"/>
    <property type="molecule type" value="Genomic_DNA"/>
</dbReference>
<proteinExistence type="inferred from homology"/>
<dbReference type="InterPro" id="IPR026050">
    <property type="entry name" value="C1GALT1/C1GALT1_chp1"/>
</dbReference>
<evidence type="ECO:0000256" key="2">
    <source>
        <dbReference type="ARBA" id="ARBA00006462"/>
    </source>
</evidence>